<dbReference type="AlphaFoldDB" id="A0AAV2JP54"/>
<dbReference type="EMBL" id="OZ035836">
    <property type="protein sequence ID" value="CAL1579481.1"/>
    <property type="molecule type" value="Genomic_DNA"/>
</dbReference>
<gene>
    <name evidence="2" type="ORF">KC01_LOCUS10529</name>
</gene>
<evidence type="ECO:0000313" key="2">
    <source>
        <dbReference type="EMBL" id="CAL1579481.1"/>
    </source>
</evidence>
<reference evidence="2 3" key="1">
    <citation type="submission" date="2024-04" db="EMBL/GenBank/DDBJ databases">
        <authorList>
            <person name="Waldvogel A.-M."/>
            <person name="Schoenle A."/>
        </authorList>
    </citation>
    <scope>NUCLEOTIDE SEQUENCE [LARGE SCALE GENOMIC DNA]</scope>
</reference>
<feature type="compositionally biased region" description="Basic and acidic residues" evidence="1">
    <location>
        <begin position="248"/>
        <end position="258"/>
    </location>
</feature>
<protein>
    <submittedName>
        <fullName evidence="2">Uncharacterized protein</fullName>
    </submittedName>
</protein>
<feature type="region of interest" description="Disordered" evidence="1">
    <location>
        <begin position="248"/>
        <end position="272"/>
    </location>
</feature>
<evidence type="ECO:0000256" key="1">
    <source>
        <dbReference type="SAM" id="MobiDB-lite"/>
    </source>
</evidence>
<evidence type="ECO:0000313" key="3">
    <source>
        <dbReference type="Proteomes" id="UP001497482"/>
    </source>
</evidence>
<name>A0AAV2JP54_KNICA</name>
<proteinExistence type="predicted"/>
<keyword evidence="3" id="KW-1185">Reference proteome</keyword>
<feature type="compositionally biased region" description="Low complexity" evidence="1">
    <location>
        <begin position="331"/>
        <end position="342"/>
    </location>
</feature>
<organism evidence="2 3">
    <name type="scientific">Knipowitschia caucasica</name>
    <name type="common">Caucasian dwarf goby</name>
    <name type="synonym">Pomatoschistus caucasicus</name>
    <dbReference type="NCBI Taxonomy" id="637954"/>
    <lineage>
        <taxon>Eukaryota</taxon>
        <taxon>Metazoa</taxon>
        <taxon>Chordata</taxon>
        <taxon>Craniata</taxon>
        <taxon>Vertebrata</taxon>
        <taxon>Euteleostomi</taxon>
        <taxon>Actinopterygii</taxon>
        <taxon>Neopterygii</taxon>
        <taxon>Teleostei</taxon>
        <taxon>Neoteleostei</taxon>
        <taxon>Acanthomorphata</taxon>
        <taxon>Gobiaria</taxon>
        <taxon>Gobiiformes</taxon>
        <taxon>Gobioidei</taxon>
        <taxon>Gobiidae</taxon>
        <taxon>Gobiinae</taxon>
        <taxon>Knipowitschia</taxon>
    </lineage>
</organism>
<accession>A0AAV2JP54</accession>
<sequence length="397" mass="44258">MGQGTHTQVELQPGGAIMSVPLMENSPRPGRARHELNRSPSLCRTGTAGGLCGKEDWVERGKMMDNWFLEQPYRNYLVLDKEEAQAALQTDGPKHYIHNSVTLPTPRLLCRDHGPVGGNSSLPRAVLRRPCQGQGTLDRRTMSMYGEPAKHKQEAKPLEPQPRLRRPRSVCMLAPGPLQPEVRQPTSRQSTVEAVQLRTRRAELRAVDGLGALPASRPLLPPEVTPRVRGRSWRPRPVSMTVLELRKQGFEDDSDSHRGAGRTLPTPNEKVDDGTMQYIKYHSMGKVKVMEVPLCPSKLSKSTQEEPSIWQLITSRFRRKEQTNSGKCEVQQCQSKSSSQFSPGRNNGPQSVTIETLADISSRKGQEWTLPPPAQLCTGIRERASWGCREETGGLES</sequence>
<feature type="region of interest" description="Disordered" evidence="1">
    <location>
        <begin position="323"/>
        <end position="351"/>
    </location>
</feature>
<dbReference type="Proteomes" id="UP001497482">
    <property type="component" value="Chromosome 14"/>
</dbReference>